<reference evidence="8 9" key="1">
    <citation type="journal article" date="2024" name="Pathogens">
        <title>Staphylococcus hsinchuensis sp. nov., Isolated from Soymilk.</title>
        <authorList>
            <person name="Wang Y.T."/>
            <person name="Lin Y.C."/>
            <person name="Hsieh Y.H."/>
            <person name="Lin Y.T."/>
            <person name="Hamada M."/>
            <person name="Chen C.C."/>
            <person name="Liou J.S."/>
            <person name="Lee A.Y."/>
            <person name="Zhang W.L."/>
            <person name="Chen Y.T."/>
            <person name="Huang C.H."/>
        </authorList>
    </citation>
    <scope>NUCLEOTIDE SEQUENCE [LARGE SCALE GENOMIC DNA]</scope>
    <source>
        <strain evidence="8 9">H164</strain>
    </source>
</reference>
<evidence type="ECO:0000256" key="2">
    <source>
        <dbReference type="ARBA" id="ARBA00009695"/>
    </source>
</evidence>
<feature type="domain" description="RecX third three-helical" evidence="6">
    <location>
        <begin position="216"/>
        <end position="257"/>
    </location>
</feature>
<dbReference type="RefSeq" id="WP_251942707.1">
    <property type="nucleotide sequence ID" value="NZ_CP128355.1"/>
</dbReference>
<dbReference type="PANTHER" id="PTHR33602:SF1">
    <property type="entry name" value="REGULATORY PROTEIN RECX FAMILY PROTEIN"/>
    <property type="match status" value="1"/>
</dbReference>
<dbReference type="PANTHER" id="PTHR33602">
    <property type="entry name" value="REGULATORY PROTEIN RECX FAMILY PROTEIN"/>
    <property type="match status" value="1"/>
</dbReference>
<evidence type="ECO:0000256" key="1">
    <source>
        <dbReference type="ARBA" id="ARBA00004496"/>
    </source>
</evidence>
<protein>
    <recommendedName>
        <fullName evidence="3 5">Regulatory protein RecX</fullName>
    </recommendedName>
</protein>
<keyword evidence="9" id="KW-1185">Reference proteome</keyword>
<evidence type="ECO:0000259" key="7">
    <source>
        <dbReference type="Pfam" id="PF21982"/>
    </source>
</evidence>
<comment type="similarity">
    <text evidence="2 5">Belongs to the RecX family.</text>
</comment>
<dbReference type="InterPro" id="IPR036388">
    <property type="entry name" value="WH-like_DNA-bd_sf"/>
</dbReference>
<gene>
    <name evidence="5 8" type="primary">recX</name>
    <name evidence="8" type="ORF">QQM35_10530</name>
</gene>
<dbReference type="InterPro" id="IPR003783">
    <property type="entry name" value="Regulatory_RecX"/>
</dbReference>
<dbReference type="Proteomes" id="UP001436297">
    <property type="component" value="Chromosome"/>
</dbReference>
<evidence type="ECO:0000313" key="8">
    <source>
        <dbReference type="EMBL" id="XAF70458.1"/>
    </source>
</evidence>
<dbReference type="NCBIfam" id="NF010733">
    <property type="entry name" value="PRK14135.1"/>
    <property type="match status" value="1"/>
</dbReference>
<dbReference type="InterPro" id="IPR053925">
    <property type="entry name" value="RecX_HTH_3rd"/>
</dbReference>
<comment type="subcellular location">
    <subcellularLocation>
        <location evidence="1 5">Cytoplasm</location>
    </subcellularLocation>
</comment>
<evidence type="ECO:0000256" key="3">
    <source>
        <dbReference type="ARBA" id="ARBA00018111"/>
    </source>
</evidence>
<dbReference type="Pfam" id="PF21981">
    <property type="entry name" value="RecX_HTH3"/>
    <property type="match status" value="2"/>
</dbReference>
<evidence type="ECO:0000256" key="4">
    <source>
        <dbReference type="ARBA" id="ARBA00022490"/>
    </source>
</evidence>
<name>A0ABZ3ECS2_9STAP</name>
<sequence length="272" mass="32156">MPKITKIEVQKKNKERFNLYLDDEFEMGIDVNTFVHFNLKKGQIVDAKDMQQIQDFEQYRQAINDAIQYISYRKRTDYEVQQHLAQKDFSDTVIAQVIDYCYEQRLLDNRDYANSLKNTMLLTTDKGPTVFKQKLVKAGVSPSIIEDYVRRYEEEQPLDDIVKVAAKISKQKKGPEIKVKEKVTQSLMQKGYTFERINDVFEELDISQSEDELNHLLQRDLEKSYNKYARKYEGQKRVNKTIEALMRKGYKYDKIKDKLEESGIIDGTEEIE</sequence>
<dbReference type="EMBL" id="CP128355">
    <property type="protein sequence ID" value="XAF70458.1"/>
    <property type="molecule type" value="Genomic_DNA"/>
</dbReference>
<dbReference type="Pfam" id="PF21982">
    <property type="entry name" value="RecX_HTH1"/>
    <property type="match status" value="1"/>
</dbReference>
<comment type="function">
    <text evidence="5">Modulates RecA activity.</text>
</comment>
<proteinExistence type="inferred from homology"/>
<dbReference type="InterPro" id="IPR053926">
    <property type="entry name" value="RecX_HTH_1st"/>
</dbReference>
<accession>A0ABZ3ECS2</accession>
<evidence type="ECO:0000259" key="6">
    <source>
        <dbReference type="Pfam" id="PF21981"/>
    </source>
</evidence>
<organism evidence="8 9">
    <name type="scientific">Staphylococcus hsinchuensis</name>
    <dbReference type="NCBI Taxonomy" id="3051183"/>
    <lineage>
        <taxon>Bacteria</taxon>
        <taxon>Bacillati</taxon>
        <taxon>Bacillota</taxon>
        <taxon>Bacilli</taxon>
        <taxon>Bacillales</taxon>
        <taxon>Staphylococcaceae</taxon>
        <taxon>Staphylococcus</taxon>
    </lineage>
</organism>
<keyword evidence="4 5" id="KW-0963">Cytoplasm</keyword>
<dbReference type="HAMAP" id="MF_01114">
    <property type="entry name" value="RecX"/>
    <property type="match status" value="1"/>
</dbReference>
<feature type="domain" description="RecX third three-helical" evidence="6">
    <location>
        <begin position="154"/>
        <end position="200"/>
    </location>
</feature>
<dbReference type="Gene3D" id="1.10.10.10">
    <property type="entry name" value="Winged helix-like DNA-binding domain superfamily/Winged helix DNA-binding domain"/>
    <property type="match status" value="4"/>
</dbReference>
<evidence type="ECO:0000313" key="9">
    <source>
        <dbReference type="Proteomes" id="UP001436297"/>
    </source>
</evidence>
<feature type="domain" description="RecX first three-helical" evidence="7">
    <location>
        <begin position="62"/>
        <end position="101"/>
    </location>
</feature>
<evidence type="ECO:0000256" key="5">
    <source>
        <dbReference type="HAMAP-Rule" id="MF_01114"/>
    </source>
</evidence>